<dbReference type="CDD" id="cd00109">
    <property type="entry name" value="Kunitz-type"/>
    <property type="match status" value="3"/>
</dbReference>
<dbReference type="InterPro" id="IPR050098">
    <property type="entry name" value="TFPI/VKTCI-like"/>
</dbReference>
<feature type="domain" description="BPTI/Kunitz inhibitor" evidence="7">
    <location>
        <begin position="235"/>
        <end position="273"/>
    </location>
</feature>
<keyword evidence="6" id="KW-1015">Disulfide bond</keyword>
<keyword evidence="2" id="KW-0964">Secreted</keyword>
<dbReference type="VEuPathDB" id="VectorBase:HLOH_042610"/>
<gene>
    <name evidence="8" type="ORF">HPB48_019825</name>
</gene>
<evidence type="ECO:0000313" key="9">
    <source>
        <dbReference type="Proteomes" id="UP000821853"/>
    </source>
</evidence>
<keyword evidence="5" id="KW-0722">Serine protease inhibitor</keyword>
<reference evidence="8 9" key="1">
    <citation type="journal article" date="2020" name="Cell">
        <title>Large-Scale Comparative Analyses of Tick Genomes Elucidate Their Genetic Diversity and Vector Capacities.</title>
        <authorList>
            <consortium name="Tick Genome and Microbiome Consortium (TIGMIC)"/>
            <person name="Jia N."/>
            <person name="Wang J."/>
            <person name="Shi W."/>
            <person name="Du L."/>
            <person name="Sun Y."/>
            <person name="Zhan W."/>
            <person name="Jiang J.F."/>
            <person name="Wang Q."/>
            <person name="Zhang B."/>
            <person name="Ji P."/>
            <person name="Bell-Sakyi L."/>
            <person name="Cui X.M."/>
            <person name="Yuan T.T."/>
            <person name="Jiang B.G."/>
            <person name="Yang W.F."/>
            <person name="Lam T.T."/>
            <person name="Chang Q.C."/>
            <person name="Ding S.J."/>
            <person name="Wang X.J."/>
            <person name="Zhu J.G."/>
            <person name="Ruan X.D."/>
            <person name="Zhao L."/>
            <person name="Wei J.T."/>
            <person name="Ye R.Z."/>
            <person name="Que T.C."/>
            <person name="Du C.H."/>
            <person name="Zhou Y.H."/>
            <person name="Cheng J.X."/>
            <person name="Dai P.F."/>
            <person name="Guo W.B."/>
            <person name="Han X.H."/>
            <person name="Huang E.J."/>
            <person name="Li L.F."/>
            <person name="Wei W."/>
            <person name="Gao Y.C."/>
            <person name="Liu J.Z."/>
            <person name="Shao H.Z."/>
            <person name="Wang X."/>
            <person name="Wang C.C."/>
            <person name="Yang T.C."/>
            <person name="Huo Q.B."/>
            <person name="Li W."/>
            <person name="Chen H.Y."/>
            <person name="Chen S.E."/>
            <person name="Zhou L.G."/>
            <person name="Ni X.B."/>
            <person name="Tian J.H."/>
            <person name="Sheng Y."/>
            <person name="Liu T."/>
            <person name="Pan Y.S."/>
            <person name="Xia L.Y."/>
            <person name="Li J."/>
            <person name="Zhao F."/>
            <person name="Cao W.C."/>
        </authorList>
    </citation>
    <scope>NUCLEOTIDE SEQUENCE [LARGE SCALE GENOMIC DNA]</scope>
    <source>
        <strain evidence="8">HaeL-2018</strain>
    </source>
</reference>
<feature type="domain" description="BPTI/Kunitz inhibitor" evidence="7">
    <location>
        <begin position="119"/>
        <end position="169"/>
    </location>
</feature>
<dbReference type="GO" id="GO:0004867">
    <property type="term" value="F:serine-type endopeptidase inhibitor activity"/>
    <property type="evidence" value="ECO:0007669"/>
    <property type="project" value="UniProtKB-KW"/>
</dbReference>
<evidence type="ECO:0000256" key="5">
    <source>
        <dbReference type="ARBA" id="ARBA00022900"/>
    </source>
</evidence>
<dbReference type="PROSITE" id="PS50279">
    <property type="entry name" value="BPTI_KUNITZ_2"/>
    <property type="match status" value="6"/>
</dbReference>
<dbReference type="AlphaFoldDB" id="A0A9J6G8D4"/>
<organism evidence="8 9">
    <name type="scientific">Haemaphysalis longicornis</name>
    <name type="common">Bush tick</name>
    <dbReference type="NCBI Taxonomy" id="44386"/>
    <lineage>
        <taxon>Eukaryota</taxon>
        <taxon>Metazoa</taxon>
        <taxon>Ecdysozoa</taxon>
        <taxon>Arthropoda</taxon>
        <taxon>Chelicerata</taxon>
        <taxon>Arachnida</taxon>
        <taxon>Acari</taxon>
        <taxon>Parasitiformes</taxon>
        <taxon>Ixodida</taxon>
        <taxon>Ixodoidea</taxon>
        <taxon>Ixodidae</taxon>
        <taxon>Haemaphysalinae</taxon>
        <taxon>Haemaphysalis</taxon>
    </lineage>
</organism>
<evidence type="ECO:0000256" key="2">
    <source>
        <dbReference type="ARBA" id="ARBA00022525"/>
    </source>
</evidence>
<evidence type="ECO:0000256" key="3">
    <source>
        <dbReference type="ARBA" id="ARBA00022690"/>
    </source>
</evidence>
<dbReference type="SMART" id="SM00131">
    <property type="entry name" value="KU"/>
    <property type="match status" value="6"/>
</dbReference>
<evidence type="ECO:0000313" key="8">
    <source>
        <dbReference type="EMBL" id="KAH9374646.1"/>
    </source>
</evidence>
<keyword evidence="4" id="KW-0677">Repeat</keyword>
<feature type="domain" description="BPTI/Kunitz inhibitor" evidence="7">
    <location>
        <begin position="59"/>
        <end position="111"/>
    </location>
</feature>
<dbReference type="Gene3D" id="4.10.410.10">
    <property type="entry name" value="Pancreatic trypsin inhibitor Kunitz domain"/>
    <property type="match status" value="6"/>
</dbReference>
<protein>
    <recommendedName>
        <fullName evidence="7">BPTI/Kunitz inhibitor domain-containing protein</fullName>
    </recommendedName>
</protein>
<dbReference type="SUPFAM" id="SSF57362">
    <property type="entry name" value="BPTI-like"/>
    <property type="match status" value="6"/>
</dbReference>
<dbReference type="Proteomes" id="UP000821853">
    <property type="component" value="Chromosome 5"/>
</dbReference>
<dbReference type="InterPro" id="IPR036880">
    <property type="entry name" value="Kunitz_BPTI_sf"/>
</dbReference>
<dbReference type="FunFam" id="4.10.410.10:FF:000021">
    <property type="entry name" value="Serine protease inhibitor, putative"/>
    <property type="match status" value="1"/>
</dbReference>
<dbReference type="FunFam" id="4.10.410.10:FF:000004">
    <property type="entry name" value="Tissue factor pathway inhibitor"/>
    <property type="match status" value="1"/>
</dbReference>
<comment type="caution">
    <text evidence="8">The sequence shown here is derived from an EMBL/GenBank/DDBJ whole genome shotgun (WGS) entry which is preliminary data.</text>
</comment>
<sequence length="337" mass="38413">MMHAAPADFETYCKPEKYPGPCKGYFPRWWFDVKTGQCEKFIYGGCQRKNNNYGTKKECELKCLRTARPCLAYFPRYYFNSTLMSCQKFIYGGCQGNANNFNTLQECQQRCKLPENTACLPKPEAGPCEAYMPRYYFDKSTKTCKEFIYGGCDGNRNNFKTPEECEASCALPLSPVCYLPKVVGRCLAYMPRYYYNTTTRMCEKFIYGGCGGNANNFLTFLECNQTCPMVENFACLDNPDPGMCAGYFPRYYFDNVTNTCKQFGYGGCGATTNYERRCLARAETGPCRAHVLLWAYDSTEGQCEQFTYGGCDGNDNKYPTKEDCEMTCLRTEGKNVC</sequence>
<evidence type="ECO:0000256" key="1">
    <source>
        <dbReference type="ARBA" id="ARBA00004613"/>
    </source>
</evidence>
<dbReference type="Pfam" id="PF00014">
    <property type="entry name" value="Kunitz_BPTI"/>
    <property type="match status" value="6"/>
</dbReference>
<dbReference type="InterPro" id="IPR020901">
    <property type="entry name" value="Prtase_inh_Kunz-CS"/>
</dbReference>
<dbReference type="PROSITE" id="PS00280">
    <property type="entry name" value="BPTI_KUNITZ_1"/>
    <property type="match status" value="3"/>
</dbReference>
<dbReference type="OMA" id="CGQPAGD"/>
<dbReference type="OrthoDB" id="5950222at2759"/>
<dbReference type="PRINTS" id="PR00759">
    <property type="entry name" value="BASICPTASE"/>
</dbReference>
<feature type="domain" description="BPTI/Kunitz inhibitor" evidence="7">
    <location>
        <begin position="177"/>
        <end position="227"/>
    </location>
</feature>
<evidence type="ECO:0000256" key="4">
    <source>
        <dbReference type="ARBA" id="ARBA00022737"/>
    </source>
</evidence>
<evidence type="ECO:0000256" key="6">
    <source>
        <dbReference type="ARBA" id="ARBA00023157"/>
    </source>
</evidence>
<dbReference type="InterPro" id="IPR002223">
    <property type="entry name" value="Kunitz_BPTI"/>
</dbReference>
<keyword evidence="3" id="KW-0646">Protease inhibitor</keyword>
<dbReference type="PANTHER" id="PTHR10083">
    <property type="entry name" value="KUNITZ-TYPE PROTEASE INHIBITOR-RELATED"/>
    <property type="match status" value="1"/>
</dbReference>
<dbReference type="PANTHER" id="PTHR10083:SF374">
    <property type="entry name" value="BPTI_KUNITZ INHIBITOR DOMAIN-CONTAINING PROTEIN"/>
    <property type="match status" value="1"/>
</dbReference>
<evidence type="ECO:0000259" key="7">
    <source>
        <dbReference type="PROSITE" id="PS50279"/>
    </source>
</evidence>
<feature type="domain" description="BPTI/Kunitz inhibitor" evidence="7">
    <location>
        <begin position="278"/>
        <end position="328"/>
    </location>
</feature>
<proteinExistence type="predicted"/>
<dbReference type="GO" id="GO:0005615">
    <property type="term" value="C:extracellular space"/>
    <property type="evidence" value="ECO:0007669"/>
    <property type="project" value="TreeGrafter"/>
</dbReference>
<name>A0A9J6G8D4_HAELO</name>
<comment type="subcellular location">
    <subcellularLocation>
        <location evidence="1">Secreted</location>
    </subcellularLocation>
</comment>
<accession>A0A9J6G8D4</accession>
<feature type="domain" description="BPTI/Kunitz inhibitor" evidence="7">
    <location>
        <begin position="13"/>
        <end position="63"/>
    </location>
</feature>
<dbReference type="EMBL" id="JABSTR010000007">
    <property type="protein sequence ID" value="KAH9374646.1"/>
    <property type="molecule type" value="Genomic_DNA"/>
</dbReference>
<dbReference type="FunFam" id="4.10.410.10:FF:000020">
    <property type="entry name" value="Collagen, type VI, alpha 3"/>
    <property type="match status" value="1"/>
</dbReference>
<keyword evidence="9" id="KW-1185">Reference proteome</keyword>